<keyword evidence="7" id="KW-1185">Reference proteome</keyword>
<reference evidence="6 7" key="1">
    <citation type="submission" date="2023-03" db="EMBL/GenBank/DDBJ databases">
        <title>Genome insight into feeding habits of ladybird beetles.</title>
        <authorList>
            <person name="Li H.-S."/>
            <person name="Huang Y.-H."/>
            <person name="Pang H."/>
        </authorList>
    </citation>
    <scope>NUCLEOTIDE SEQUENCE [LARGE SCALE GENOMIC DNA]</scope>
    <source>
        <strain evidence="6">SYSU_2023b</strain>
        <tissue evidence="6">Whole body</tissue>
    </source>
</reference>
<evidence type="ECO:0000256" key="2">
    <source>
        <dbReference type="ARBA" id="ARBA00022692"/>
    </source>
</evidence>
<dbReference type="GO" id="GO:0035151">
    <property type="term" value="P:regulation of tube size, open tracheal system"/>
    <property type="evidence" value="ECO:0007669"/>
    <property type="project" value="TreeGrafter"/>
</dbReference>
<evidence type="ECO:0000313" key="6">
    <source>
        <dbReference type="EMBL" id="KAK9870574.1"/>
    </source>
</evidence>
<comment type="subcellular location">
    <subcellularLocation>
        <location evidence="1">Membrane</location>
        <topology evidence="1">Multi-pass membrane protein</topology>
    </subcellularLocation>
</comment>
<feature type="transmembrane region" description="Helical" evidence="5">
    <location>
        <begin position="144"/>
        <end position="170"/>
    </location>
</feature>
<evidence type="ECO:0000313" key="7">
    <source>
        <dbReference type="Proteomes" id="UP001431783"/>
    </source>
</evidence>
<dbReference type="AlphaFoldDB" id="A0AAW1TJU1"/>
<evidence type="ECO:0000256" key="4">
    <source>
        <dbReference type="ARBA" id="ARBA00023136"/>
    </source>
</evidence>
<dbReference type="GO" id="GO:0019991">
    <property type="term" value="P:septate junction assembly"/>
    <property type="evidence" value="ECO:0007669"/>
    <property type="project" value="TreeGrafter"/>
</dbReference>
<dbReference type="Pfam" id="PF13903">
    <property type="entry name" value="Claudin_2"/>
    <property type="match status" value="1"/>
</dbReference>
<keyword evidence="2 5" id="KW-0812">Transmembrane</keyword>
<feature type="transmembrane region" description="Helical" evidence="5">
    <location>
        <begin position="20"/>
        <end position="41"/>
    </location>
</feature>
<dbReference type="InterPro" id="IPR004031">
    <property type="entry name" value="PMP22/EMP/MP20/Claudin"/>
</dbReference>
<dbReference type="Proteomes" id="UP001431783">
    <property type="component" value="Unassembled WGS sequence"/>
</dbReference>
<organism evidence="6 7">
    <name type="scientific">Henosepilachna vigintioctopunctata</name>
    <dbReference type="NCBI Taxonomy" id="420089"/>
    <lineage>
        <taxon>Eukaryota</taxon>
        <taxon>Metazoa</taxon>
        <taxon>Ecdysozoa</taxon>
        <taxon>Arthropoda</taxon>
        <taxon>Hexapoda</taxon>
        <taxon>Insecta</taxon>
        <taxon>Pterygota</taxon>
        <taxon>Neoptera</taxon>
        <taxon>Endopterygota</taxon>
        <taxon>Coleoptera</taxon>
        <taxon>Polyphaga</taxon>
        <taxon>Cucujiformia</taxon>
        <taxon>Coccinelloidea</taxon>
        <taxon>Coccinellidae</taxon>
        <taxon>Epilachninae</taxon>
        <taxon>Epilachnini</taxon>
        <taxon>Henosepilachna</taxon>
    </lineage>
</organism>
<accession>A0AAW1TJU1</accession>
<dbReference type="GO" id="GO:0005918">
    <property type="term" value="C:septate junction"/>
    <property type="evidence" value="ECO:0007669"/>
    <property type="project" value="TreeGrafter"/>
</dbReference>
<dbReference type="GO" id="GO:0016020">
    <property type="term" value="C:membrane"/>
    <property type="evidence" value="ECO:0007669"/>
    <property type="project" value="UniProtKB-SubCell"/>
</dbReference>
<protein>
    <submittedName>
        <fullName evidence="6">Uncharacterized protein</fullName>
    </submittedName>
</protein>
<dbReference type="Gene3D" id="1.20.140.150">
    <property type="match status" value="1"/>
</dbReference>
<feature type="transmembrane region" description="Helical" evidence="5">
    <location>
        <begin position="182"/>
        <end position="205"/>
    </location>
</feature>
<feature type="transmembrane region" description="Helical" evidence="5">
    <location>
        <begin position="110"/>
        <end position="132"/>
    </location>
</feature>
<keyword evidence="3 5" id="KW-1133">Transmembrane helix</keyword>
<comment type="caution">
    <text evidence="6">The sequence shown here is derived from an EMBL/GenBank/DDBJ whole genome shotgun (WGS) entry which is preliminary data.</text>
</comment>
<dbReference type="PANTHER" id="PTHR21284:SF6">
    <property type="entry name" value="SINUOUS"/>
    <property type="match status" value="1"/>
</dbReference>
<keyword evidence="4 5" id="KW-0472">Membrane</keyword>
<sequence>MVEYRQSEEKKRSLSGNVGLGFFALSFVLIFVAFCTSSWLVSDRRITGANLDRLGLWTHCFRSLQDPNYTRDPRDKRFFVGCRWIHDPFTTGYDEIQGFLVPGFMIATQLFFTLCFIAALLCAILSLLYFLCFGPEQNQFLNLITLNAGISLIGGICGGIAVIVFASLGNRNGWMPGHENNFFGYSFVLACVGSVAMIIASILFFTDLNIQKRKKNQLQDSQAKFQIQYKS</sequence>
<evidence type="ECO:0000256" key="1">
    <source>
        <dbReference type="ARBA" id="ARBA00004141"/>
    </source>
</evidence>
<dbReference type="EMBL" id="JARQZJ010000003">
    <property type="protein sequence ID" value="KAK9870574.1"/>
    <property type="molecule type" value="Genomic_DNA"/>
</dbReference>
<dbReference type="PANTHER" id="PTHR21284">
    <property type="entry name" value="EG:80H7.2 PROTEIN"/>
    <property type="match status" value="1"/>
</dbReference>
<evidence type="ECO:0000256" key="5">
    <source>
        <dbReference type="SAM" id="Phobius"/>
    </source>
</evidence>
<name>A0AAW1TJU1_9CUCU</name>
<evidence type="ECO:0000256" key="3">
    <source>
        <dbReference type="ARBA" id="ARBA00022989"/>
    </source>
</evidence>
<proteinExistence type="predicted"/>
<gene>
    <name evidence="6" type="ORF">WA026_008136</name>
</gene>